<sequence>MEYSVERRFKNPLVSGVIATTIAFVIACIGWPIWALIAKSIISNLASVGLSQVEPAAANQYIKDVTEGTFFWMSINSWVWFTLIFGNYGKYSKTKKQPIAGLRYTALAFLSGIIGMIVLVGLIGIWWKPFNLSTMLMPKTAEEVLLATEGWAAANFYAVPVLICQIPIVAAFGKWPFAGKVAPPWDGFGAMMTSTVFALIVWFAMFVPSFLKFQLGGQTAVIQPMGTWPSVLAWCQCFIFLFLFPAIGGEGYPYKLITEKQPTKGLITVILSLVLAFIIRGFLRIILEPMDLLNGQPVDLVITSLVLSIITTALLWHHQFFDFPGEDKVKSSGTRFLIRLAIVVILGTILGLIWMKTYTKLPFGSNSMGLGYSTLGLIAGQFIFMMPFLYMNTFYDKWPLIKQVKVESFSKDDLAV</sequence>
<evidence type="ECO:0000313" key="2">
    <source>
        <dbReference type="EMBL" id="QGU93910.1"/>
    </source>
</evidence>
<reference evidence="2 3" key="1">
    <citation type="submission" date="2019-12" db="EMBL/GenBank/DDBJ databases">
        <title>Genome sequenceing of Clostridium bovifaecis.</title>
        <authorList>
            <person name="Yao Y."/>
        </authorList>
    </citation>
    <scope>NUCLEOTIDE SEQUENCE [LARGE SCALE GENOMIC DNA]</scope>
    <source>
        <strain evidence="2 3">BXX</strain>
    </source>
</reference>
<dbReference type="Proteomes" id="UP000422764">
    <property type="component" value="Chromosome"/>
</dbReference>
<keyword evidence="1" id="KW-0472">Membrane</keyword>
<feature type="transmembrane region" description="Helical" evidence="1">
    <location>
        <begin position="12"/>
        <end position="37"/>
    </location>
</feature>
<feature type="transmembrane region" description="Helical" evidence="1">
    <location>
        <begin position="231"/>
        <end position="254"/>
    </location>
</feature>
<keyword evidence="3" id="KW-1185">Reference proteome</keyword>
<feature type="transmembrane region" description="Helical" evidence="1">
    <location>
        <begin position="375"/>
        <end position="395"/>
    </location>
</feature>
<evidence type="ECO:0000313" key="3">
    <source>
        <dbReference type="Proteomes" id="UP000422764"/>
    </source>
</evidence>
<evidence type="ECO:0000256" key="1">
    <source>
        <dbReference type="SAM" id="Phobius"/>
    </source>
</evidence>
<feature type="transmembrane region" description="Helical" evidence="1">
    <location>
        <begin position="154"/>
        <end position="175"/>
    </location>
</feature>
<feature type="transmembrane region" description="Helical" evidence="1">
    <location>
        <begin position="70"/>
        <end position="89"/>
    </location>
</feature>
<dbReference type="PROSITE" id="PS51257">
    <property type="entry name" value="PROKAR_LIPOPROTEIN"/>
    <property type="match status" value="1"/>
</dbReference>
<feature type="transmembrane region" description="Helical" evidence="1">
    <location>
        <begin position="298"/>
        <end position="316"/>
    </location>
</feature>
<feature type="transmembrane region" description="Helical" evidence="1">
    <location>
        <begin position="266"/>
        <end position="286"/>
    </location>
</feature>
<name>A0A6I6EPA8_9CLOT</name>
<accession>A0A6I6EPA8</accession>
<keyword evidence="1" id="KW-1133">Transmembrane helix</keyword>
<feature type="transmembrane region" description="Helical" evidence="1">
    <location>
        <begin position="101"/>
        <end position="127"/>
    </location>
</feature>
<proteinExistence type="predicted"/>
<feature type="transmembrane region" description="Helical" evidence="1">
    <location>
        <begin position="187"/>
        <end position="211"/>
    </location>
</feature>
<protein>
    <submittedName>
        <fullName evidence="2">Uncharacterized protein</fullName>
    </submittedName>
</protein>
<dbReference type="AlphaFoldDB" id="A0A6I6EPA8"/>
<dbReference type="EMBL" id="CP046522">
    <property type="protein sequence ID" value="QGU93910.1"/>
    <property type="molecule type" value="Genomic_DNA"/>
</dbReference>
<keyword evidence="1" id="KW-0812">Transmembrane</keyword>
<gene>
    <name evidence="2" type="ORF">GOM49_01100</name>
</gene>
<feature type="transmembrane region" description="Helical" evidence="1">
    <location>
        <begin position="336"/>
        <end position="355"/>
    </location>
</feature>
<organism evidence="2 3">
    <name type="scientific">Clostridium bovifaecis</name>
    <dbReference type="NCBI Taxonomy" id="2184719"/>
    <lineage>
        <taxon>Bacteria</taxon>
        <taxon>Bacillati</taxon>
        <taxon>Bacillota</taxon>
        <taxon>Clostridia</taxon>
        <taxon>Eubacteriales</taxon>
        <taxon>Clostridiaceae</taxon>
        <taxon>Clostridium</taxon>
    </lineage>
</organism>